<comment type="caution">
    <text evidence="4">The sequence shown here is derived from an EMBL/GenBank/DDBJ whole genome shotgun (WGS) entry which is preliminary data.</text>
</comment>
<dbReference type="EMBL" id="JAFKCT010000008">
    <property type="protein sequence ID" value="MBN7812797.1"/>
    <property type="molecule type" value="Genomic_DNA"/>
</dbReference>
<evidence type="ECO:0000256" key="1">
    <source>
        <dbReference type="ARBA" id="ARBA00006739"/>
    </source>
</evidence>
<evidence type="ECO:0000313" key="4">
    <source>
        <dbReference type="EMBL" id="MBN7812797.1"/>
    </source>
</evidence>
<reference evidence="4 5" key="1">
    <citation type="submission" date="2021-03" db="EMBL/GenBank/DDBJ databases">
        <title>novel species isolated from a fishpond in China.</title>
        <authorList>
            <person name="Lu H."/>
            <person name="Cai Z."/>
        </authorList>
    </citation>
    <scope>NUCLEOTIDE SEQUENCE [LARGE SCALE GENOMIC DNA]</scope>
    <source>
        <strain evidence="4 5">H41</strain>
    </source>
</reference>
<dbReference type="PANTHER" id="PTHR43179:SF12">
    <property type="entry name" value="GALACTOFURANOSYLTRANSFERASE GLFT2"/>
    <property type="match status" value="1"/>
</dbReference>
<keyword evidence="3" id="KW-0808">Transferase</keyword>
<dbReference type="RefSeq" id="WP_206579562.1">
    <property type="nucleotide sequence ID" value="NZ_JAFKCT010000008.1"/>
</dbReference>
<dbReference type="Proteomes" id="UP000664317">
    <property type="component" value="Unassembled WGS sequence"/>
</dbReference>
<keyword evidence="5" id="KW-1185">Reference proteome</keyword>
<keyword evidence="2" id="KW-0328">Glycosyltransferase</keyword>
<evidence type="ECO:0000256" key="2">
    <source>
        <dbReference type="ARBA" id="ARBA00022676"/>
    </source>
</evidence>
<protein>
    <submittedName>
        <fullName evidence="4">Glycosyltransferase</fullName>
    </submittedName>
</protein>
<name>A0ABS3C6P7_9BACT</name>
<dbReference type="InterPro" id="IPR029044">
    <property type="entry name" value="Nucleotide-diphossugar_trans"/>
</dbReference>
<organism evidence="4 5">
    <name type="scientific">Algoriphagus oliviformis</name>
    <dbReference type="NCBI Taxonomy" id="2811231"/>
    <lineage>
        <taxon>Bacteria</taxon>
        <taxon>Pseudomonadati</taxon>
        <taxon>Bacteroidota</taxon>
        <taxon>Cytophagia</taxon>
        <taxon>Cytophagales</taxon>
        <taxon>Cyclobacteriaceae</taxon>
        <taxon>Algoriphagus</taxon>
    </lineage>
</organism>
<evidence type="ECO:0000256" key="3">
    <source>
        <dbReference type="ARBA" id="ARBA00022679"/>
    </source>
</evidence>
<proteinExistence type="inferred from homology"/>
<sequence>MQEIDIIILSSAKTPELRSMTCQAIETLLASEDSSRIRFLVQIFESAKTAPYEYPNCTTVFPSIPFNYNCYMNLGIKRGRAPWVCLCNNDLLFHPGWATALLSAMRKYPDLESASPLCEINHRERGIFPDTGTYMGYEVRKHVAGWCLFFKRSMLKKTGLLDERFKFWYADNDYAKTLEKLKVLHALVSDAKVDHLESQTLQTRTAKEQLMLTTDERFLYECKWGGRSYFSYLNYRRKQLFRKK</sequence>
<evidence type="ECO:0000313" key="5">
    <source>
        <dbReference type="Proteomes" id="UP000664317"/>
    </source>
</evidence>
<dbReference type="SUPFAM" id="SSF53448">
    <property type="entry name" value="Nucleotide-diphospho-sugar transferases"/>
    <property type="match status" value="1"/>
</dbReference>
<accession>A0ABS3C6P7</accession>
<gene>
    <name evidence="4" type="ORF">J0A68_17715</name>
</gene>
<dbReference type="PANTHER" id="PTHR43179">
    <property type="entry name" value="RHAMNOSYLTRANSFERASE WBBL"/>
    <property type="match status" value="1"/>
</dbReference>
<comment type="similarity">
    <text evidence="1">Belongs to the glycosyltransferase 2 family.</text>
</comment>
<dbReference type="Gene3D" id="3.90.550.10">
    <property type="entry name" value="Spore Coat Polysaccharide Biosynthesis Protein SpsA, Chain A"/>
    <property type="match status" value="1"/>
</dbReference>